<sequence>MIMPAFTVAPSCVHLLRPTAPQPWRQPFPQLHCLHTRRHSSRRLGSMVHCKAQLQGAVRGERPQTDDGSAELSHVIESMRAEMRSMGGGEINVSAYDTAWVALVHDLNGGDAPQFPAAVDWIVRNQLPDGSWGDAAMFLVHDRILSTLACVVALTSWNMHADQCDRGLSFIRKNIWRLGEEEEDWMLIGFEITFPSLIEMAKGLGLDIPCDDPAVQEIYARRNLKLTKIPREVLHTAPTSLLYSIEGMVDLDWNRLLKLRCPDGSFLSSPAATAYALQQTGDQKCLKYIDEIVTKFNGGVPCVYPVDTFEHLWTVDRLNRLGISRYFTNEIRQCMDYAYRHWSESGFGSAWDSPVKDIDDTAMGFRLLRSHGYDVSPDVFRNFEKDGEFFCFVGQSSQSVTAFYNTYRAIQLAFPGDEVLGWAERYCGEFLRERRAAGKLYDKWVIAKDLPGEVGYALDFPWKASLPRVETRMYLEQYGGSDDVWIGKVLYRMPFFCNGTFLKAAKADFTNFQRLSRLEWHGLKRWYDRNNLQEHGVTLQSALRAYFVAAANIFEPNRAAERLGWARTAVLAEAVASHLRSSASADSVREWLVNKLTSDSWDKQPWEAKDSAENRLLYALDELIDHLALGCASESLRETWKKWLMSWPGKGREVSREGDTALLLVRTVEICAGRHGSTTDQKMSIQEYSQLEQITSSICHKLSAKVLAQNGESTESTENSDQQLDLEMKELTRSVLQSSSDDVNRMTRQTFLDVVKSFCYVAHCTPGTIDGHISKVLFEDVI</sequence>
<dbReference type="EMBL" id="JAAALK010000283">
    <property type="protein sequence ID" value="KAG8071138.1"/>
    <property type="molecule type" value="Genomic_DNA"/>
</dbReference>
<dbReference type="FunFam" id="1.50.10.160:FF:000001">
    <property type="entry name" value="Ent-copalyl diphosphate synthase"/>
    <property type="match status" value="1"/>
</dbReference>
<protein>
    <recommendedName>
        <fullName evidence="5">Terpene synthase N-terminal domain-containing protein</fullName>
    </recommendedName>
</protein>
<dbReference type="PANTHER" id="PTHR31739:SF4">
    <property type="entry name" value="ENT-COPALYL DIPHOSPHATE SYNTHASE, CHLOROPLASTIC"/>
    <property type="match status" value="1"/>
</dbReference>
<proteinExistence type="predicted"/>
<dbReference type="AlphaFoldDB" id="A0A8J5SYI2"/>
<dbReference type="FunFam" id="1.50.10.130:FF:000002">
    <property type="entry name" value="Ent-copalyl diphosphate synthase, chloroplastic"/>
    <property type="match status" value="1"/>
</dbReference>
<keyword evidence="7" id="KW-1185">Reference proteome</keyword>
<dbReference type="PANTHER" id="PTHR31739">
    <property type="entry name" value="ENT-COPALYL DIPHOSPHATE SYNTHASE, CHLOROPLASTIC"/>
    <property type="match status" value="1"/>
</dbReference>
<keyword evidence="2" id="KW-0479">Metal-binding</keyword>
<dbReference type="GO" id="GO:0009507">
    <property type="term" value="C:chloroplast"/>
    <property type="evidence" value="ECO:0007669"/>
    <property type="project" value="TreeGrafter"/>
</dbReference>
<evidence type="ECO:0000256" key="3">
    <source>
        <dbReference type="ARBA" id="ARBA00022842"/>
    </source>
</evidence>
<name>A0A8J5SYI2_ZIZPA</name>
<feature type="domain" description="Terpene synthase N-terminal" evidence="5">
    <location>
        <begin position="252"/>
        <end position="458"/>
    </location>
</feature>
<evidence type="ECO:0000256" key="2">
    <source>
        <dbReference type="ARBA" id="ARBA00022723"/>
    </source>
</evidence>
<dbReference type="Proteomes" id="UP000729402">
    <property type="component" value="Unassembled WGS sequence"/>
</dbReference>
<reference evidence="6" key="2">
    <citation type="submission" date="2021-02" db="EMBL/GenBank/DDBJ databases">
        <authorList>
            <person name="Kimball J.A."/>
            <person name="Haas M.W."/>
            <person name="Macchietto M."/>
            <person name="Kono T."/>
            <person name="Duquette J."/>
            <person name="Shao M."/>
        </authorList>
    </citation>
    <scope>NUCLEOTIDE SEQUENCE</scope>
    <source>
        <tissue evidence="6">Fresh leaf tissue</tissue>
    </source>
</reference>
<dbReference type="GO" id="GO:0000287">
    <property type="term" value="F:magnesium ion binding"/>
    <property type="evidence" value="ECO:0007669"/>
    <property type="project" value="TreeGrafter"/>
</dbReference>
<organism evidence="6 7">
    <name type="scientific">Zizania palustris</name>
    <name type="common">Northern wild rice</name>
    <dbReference type="NCBI Taxonomy" id="103762"/>
    <lineage>
        <taxon>Eukaryota</taxon>
        <taxon>Viridiplantae</taxon>
        <taxon>Streptophyta</taxon>
        <taxon>Embryophyta</taxon>
        <taxon>Tracheophyta</taxon>
        <taxon>Spermatophyta</taxon>
        <taxon>Magnoliopsida</taxon>
        <taxon>Liliopsida</taxon>
        <taxon>Poales</taxon>
        <taxon>Poaceae</taxon>
        <taxon>BOP clade</taxon>
        <taxon>Oryzoideae</taxon>
        <taxon>Oryzeae</taxon>
        <taxon>Zizaniinae</taxon>
        <taxon>Zizania</taxon>
    </lineage>
</organism>
<dbReference type="InterPro" id="IPR001906">
    <property type="entry name" value="Terpene_synth_N"/>
</dbReference>
<dbReference type="GO" id="GO:0010333">
    <property type="term" value="F:terpene synthase activity"/>
    <property type="evidence" value="ECO:0007669"/>
    <property type="project" value="InterPro"/>
</dbReference>
<evidence type="ECO:0000313" key="6">
    <source>
        <dbReference type="EMBL" id="KAG8071138.1"/>
    </source>
</evidence>
<accession>A0A8J5SYI2</accession>
<evidence type="ECO:0000256" key="1">
    <source>
        <dbReference type="ARBA" id="ARBA00001946"/>
    </source>
</evidence>
<evidence type="ECO:0000256" key="4">
    <source>
        <dbReference type="ARBA" id="ARBA00023235"/>
    </source>
</evidence>
<reference evidence="6" key="1">
    <citation type="journal article" date="2021" name="bioRxiv">
        <title>Whole Genome Assembly and Annotation of Northern Wild Rice, Zizania palustris L., Supports a Whole Genome Duplication in the Zizania Genus.</title>
        <authorList>
            <person name="Haas M."/>
            <person name="Kono T."/>
            <person name="Macchietto M."/>
            <person name="Millas R."/>
            <person name="McGilp L."/>
            <person name="Shao M."/>
            <person name="Duquette J."/>
            <person name="Hirsch C.N."/>
            <person name="Kimball J."/>
        </authorList>
    </citation>
    <scope>NUCLEOTIDE SEQUENCE</scope>
    <source>
        <tissue evidence="6">Fresh leaf tissue</tissue>
    </source>
</reference>
<comment type="cofactor">
    <cofactor evidence="1">
        <name>Mg(2+)</name>
        <dbReference type="ChEBI" id="CHEBI:18420"/>
    </cofactor>
</comment>
<dbReference type="GO" id="GO:0016853">
    <property type="term" value="F:isomerase activity"/>
    <property type="evidence" value="ECO:0007669"/>
    <property type="project" value="UniProtKB-KW"/>
</dbReference>
<comment type="caution">
    <text evidence="6">The sequence shown here is derived from an EMBL/GenBank/DDBJ whole genome shotgun (WGS) entry which is preliminary data.</text>
</comment>
<dbReference type="InterPro" id="IPR050148">
    <property type="entry name" value="Terpene_synthase-like"/>
</dbReference>
<keyword evidence="3" id="KW-0460">Magnesium</keyword>
<gene>
    <name evidence="6" type="ORF">GUJ93_ZPchr0006g41229</name>
</gene>
<evidence type="ECO:0000313" key="7">
    <source>
        <dbReference type="Proteomes" id="UP000729402"/>
    </source>
</evidence>
<evidence type="ECO:0000259" key="5">
    <source>
        <dbReference type="Pfam" id="PF01397"/>
    </source>
</evidence>
<dbReference type="SFLD" id="SFLDG01605">
    <property type="entry name" value="Terpene_Cyclase_Like_1_N-term"/>
    <property type="match status" value="1"/>
</dbReference>
<dbReference type="OrthoDB" id="2343925at2759"/>
<dbReference type="GO" id="GO:0009686">
    <property type="term" value="P:gibberellin biosynthetic process"/>
    <property type="evidence" value="ECO:0007669"/>
    <property type="project" value="TreeGrafter"/>
</dbReference>
<dbReference type="Pfam" id="PF01397">
    <property type="entry name" value="Terpene_synth"/>
    <property type="match status" value="1"/>
</dbReference>
<keyword evidence="4" id="KW-0413">Isomerase</keyword>
<dbReference type="SFLD" id="SFLDG01014">
    <property type="entry name" value="Terpene_Cyclase_Like_1_N-term"/>
    <property type="match status" value="1"/>
</dbReference>